<dbReference type="Proteomes" id="UP001595444">
    <property type="component" value="Unassembled WGS sequence"/>
</dbReference>
<dbReference type="SUPFAM" id="SSF103025">
    <property type="entry name" value="Folate-binding domain"/>
    <property type="match status" value="1"/>
</dbReference>
<keyword evidence="8" id="KW-1185">Reference proteome</keyword>
<dbReference type="PIRSF" id="PIRSF037980">
    <property type="entry name" value="SoxA"/>
    <property type="match status" value="1"/>
</dbReference>
<evidence type="ECO:0000259" key="6">
    <source>
        <dbReference type="Pfam" id="PF17806"/>
    </source>
</evidence>
<dbReference type="Gene3D" id="3.10.20.440">
    <property type="entry name" value="2Fe-2S iron-sulphur cluster binding domain, sarcosine oxidase, alpha subunit, N-terminal domain"/>
    <property type="match status" value="1"/>
</dbReference>
<comment type="caution">
    <text evidence="7">The sequence shown here is derived from an EMBL/GenBank/DDBJ whole genome shotgun (WGS) entry which is preliminary data.</text>
</comment>
<evidence type="ECO:0000256" key="1">
    <source>
        <dbReference type="ARBA" id="ARBA00008609"/>
    </source>
</evidence>
<dbReference type="Pfam" id="PF13510">
    <property type="entry name" value="Fer2_4"/>
    <property type="match status" value="1"/>
</dbReference>
<accession>A0ABV7D9B5</accession>
<feature type="domain" description="FAD/NAD(P)-binding" evidence="4">
    <location>
        <begin position="163"/>
        <end position="423"/>
    </location>
</feature>
<gene>
    <name evidence="7" type="ORF">ACFOKA_15165</name>
</gene>
<dbReference type="Pfam" id="PF01571">
    <property type="entry name" value="GCV_T"/>
    <property type="match status" value="1"/>
</dbReference>
<dbReference type="InterPro" id="IPR023753">
    <property type="entry name" value="FAD/NAD-binding_dom"/>
</dbReference>
<feature type="domain" description="GCVT N-terminal" evidence="3">
    <location>
        <begin position="610"/>
        <end position="878"/>
    </location>
</feature>
<evidence type="ECO:0000313" key="8">
    <source>
        <dbReference type="Proteomes" id="UP001595444"/>
    </source>
</evidence>
<dbReference type="PANTHER" id="PTHR43757:SF2">
    <property type="entry name" value="AMINOMETHYLTRANSFERASE, MITOCHONDRIAL"/>
    <property type="match status" value="1"/>
</dbReference>
<sequence>MSGYRVSLPAGKKISFRFDGKLHTGYEGDTLASALLANGVSVVARSFKYHRPRGILTAGIDEPNALVQLETGAETVPNVKATSIKLYDGLHARSVNAWPSAKFDLMSVTGMFQAFLPAGFYYKTFIWPDWHLFEPTIRRAAGMGKSPDSVDPNAYEHVYEAVDFLVVGGGLTGLISAYFAGLSGAKVVLVDLDSEWGGMLLSNETSINGSPASVWVKDIVAKLAAMENVRLLNNTVAFGFYDHGLIGLLETVIRESTQKKAVRQRLWKIRAKQVVQATGALERPLVFPGNDRPGIMLSSAAQAYLQRYGVACGRNAVFCTSNDSAYEVALAYVKAGIKVKAIVDLRPGSNAQIVQDIVHSGVPVYFSTAVTNTYGKNGIHSLELHQIDKSGAALTGTAQRVDCDVLLTSGGWSPCVQLFSQSGGSLAFDEEIQGFKPVRSVQKEISVGAAAGRYDITESIKNAISVIADALRVEGYDPQEPPPVTIAGGIEFGAQCPIRQIDVSGLRGSRPKAWIDFQHDVTDSDIRLALRENYRSVEHVKRYTTLGMASDQGKTSNVNAIGVMEKTMGVSMAQVGTTKFRPPYDPVAIGAMAGMRIGENLHPLSQMAAHESHVKQGAVFEDYGRWLRPVYYAQGSESEDEAIAREVMAVRNGVGIFEASPLGKIEVVGTDAAEFLNRIYVNNMKTLKPGKCRYGLMLNEQGIIHDDGILACLGENHYLVGTTSGHAEAIHEALQEWLQCEWLNLDVVTENVTTNWAVITVAGPKARQVLSRLESDISFAPDDFPHMAQKLGVLQGMPCRVQRVSFSGEVSYEVSVPWGYGHYLWELLLEGGKPEQITPFGVEALMVMRVEKGFLHVGADTDGTTLPMDVGFGNIIAKKIDDFVGRRSLMTENALSSDRRQFVGIEVLDGKGPLDIGGHVIGLHASAPGKTQGWVTSSVMSPTLGRPVALGLVECASMRIGEEVQVWSLGKSRKARLVSPCVYDPKGELLNA</sequence>
<comment type="similarity">
    <text evidence="1">Belongs to the GcvT family.</text>
</comment>
<organism evidence="7 8">
    <name type="scientific">Kordiimonas pumila</name>
    <dbReference type="NCBI Taxonomy" id="2161677"/>
    <lineage>
        <taxon>Bacteria</taxon>
        <taxon>Pseudomonadati</taxon>
        <taxon>Pseudomonadota</taxon>
        <taxon>Alphaproteobacteria</taxon>
        <taxon>Kordiimonadales</taxon>
        <taxon>Kordiimonadaceae</taxon>
        <taxon>Kordiimonas</taxon>
    </lineage>
</organism>
<feature type="domain" description="Aminomethyltransferase C-terminal" evidence="5">
    <location>
        <begin position="900"/>
        <end position="984"/>
    </location>
</feature>
<dbReference type="SUPFAM" id="SSF51905">
    <property type="entry name" value="FAD/NAD(P)-binding domain"/>
    <property type="match status" value="1"/>
</dbReference>
<dbReference type="InterPro" id="IPR006222">
    <property type="entry name" value="GCVT_N"/>
</dbReference>
<reference evidence="8" key="1">
    <citation type="journal article" date="2019" name="Int. J. Syst. Evol. Microbiol.">
        <title>The Global Catalogue of Microorganisms (GCM) 10K type strain sequencing project: providing services to taxonomists for standard genome sequencing and annotation.</title>
        <authorList>
            <consortium name="The Broad Institute Genomics Platform"/>
            <consortium name="The Broad Institute Genome Sequencing Center for Infectious Disease"/>
            <person name="Wu L."/>
            <person name="Ma J."/>
        </authorList>
    </citation>
    <scope>NUCLEOTIDE SEQUENCE [LARGE SCALE GENOMIC DNA]</scope>
    <source>
        <strain evidence="8">KCTC 62164</strain>
    </source>
</reference>
<proteinExistence type="inferred from homology"/>
<dbReference type="InterPro" id="IPR027266">
    <property type="entry name" value="TrmE/GcvT-like"/>
</dbReference>
<dbReference type="PANTHER" id="PTHR43757">
    <property type="entry name" value="AMINOMETHYLTRANSFERASE"/>
    <property type="match status" value="1"/>
</dbReference>
<dbReference type="InterPro" id="IPR036188">
    <property type="entry name" value="FAD/NAD-bd_sf"/>
</dbReference>
<dbReference type="Pfam" id="PF17806">
    <property type="entry name" value="SO_alpha_A3"/>
    <property type="match status" value="1"/>
</dbReference>
<dbReference type="InterPro" id="IPR006277">
    <property type="entry name" value="Sarcosine_oxidase_asu"/>
</dbReference>
<dbReference type="NCBIfam" id="TIGR01372">
    <property type="entry name" value="soxA"/>
    <property type="match status" value="1"/>
</dbReference>
<evidence type="ECO:0000259" key="4">
    <source>
        <dbReference type="Pfam" id="PF07992"/>
    </source>
</evidence>
<dbReference type="EMBL" id="JBHRSL010000014">
    <property type="protein sequence ID" value="MFC3053249.1"/>
    <property type="molecule type" value="Genomic_DNA"/>
</dbReference>
<dbReference type="SUPFAM" id="SSF101790">
    <property type="entry name" value="Aminomethyltransferase beta-barrel domain"/>
    <property type="match status" value="1"/>
</dbReference>
<dbReference type="Pfam" id="PF07992">
    <property type="entry name" value="Pyr_redox_2"/>
    <property type="match status" value="1"/>
</dbReference>
<feature type="domain" description="SoxA A3" evidence="6">
    <location>
        <begin position="511"/>
        <end position="594"/>
    </location>
</feature>
<keyword evidence="2" id="KW-0560">Oxidoreductase</keyword>
<dbReference type="Pfam" id="PF08669">
    <property type="entry name" value="GCV_T_C"/>
    <property type="match status" value="1"/>
</dbReference>
<evidence type="ECO:0000256" key="2">
    <source>
        <dbReference type="ARBA" id="ARBA00023002"/>
    </source>
</evidence>
<dbReference type="InterPro" id="IPR041854">
    <property type="entry name" value="BFD-like_2Fe2S-bd_dom_sf"/>
</dbReference>
<evidence type="ECO:0000313" key="7">
    <source>
        <dbReference type="EMBL" id="MFC3053249.1"/>
    </source>
</evidence>
<evidence type="ECO:0000259" key="5">
    <source>
        <dbReference type="Pfam" id="PF08669"/>
    </source>
</evidence>
<dbReference type="InterPro" id="IPR029043">
    <property type="entry name" value="GcvT/YgfZ_C"/>
</dbReference>
<name>A0ABV7D9B5_9PROT</name>
<dbReference type="Gene3D" id="1.10.10.1100">
    <property type="entry name" value="BFD-like [2Fe-2S]-binding domain"/>
    <property type="match status" value="1"/>
</dbReference>
<dbReference type="InterPro" id="IPR028896">
    <property type="entry name" value="GcvT/YgfZ/DmdA"/>
</dbReference>
<protein>
    <submittedName>
        <fullName evidence="7">Sarcosine oxidase subunit alpha family protein</fullName>
    </submittedName>
</protein>
<dbReference type="InterPro" id="IPR042204">
    <property type="entry name" value="2Fe-2S-bd_N"/>
</dbReference>
<dbReference type="InterPro" id="IPR041117">
    <property type="entry name" value="SoxA_A3"/>
</dbReference>
<dbReference type="InterPro" id="IPR013977">
    <property type="entry name" value="GcvT_C"/>
</dbReference>
<dbReference type="RefSeq" id="WP_194214207.1">
    <property type="nucleotide sequence ID" value="NZ_CP061205.1"/>
</dbReference>
<dbReference type="Gene3D" id="3.30.1360.120">
    <property type="entry name" value="Probable tRNA modification gtpase trme, domain 1"/>
    <property type="match status" value="1"/>
</dbReference>
<dbReference type="Gene3D" id="3.50.50.60">
    <property type="entry name" value="FAD/NAD(P)-binding domain"/>
    <property type="match status" value="2"/>
</dbReference>
<evidence type="ECO:0000259" key="3">
    <source>
        <dbReference type="Pfam" id="PF01571"/>
    </source>
</evidence>